<dbReference type="Proteomes" id="UP000307720">
    <property type="component" value="Unassembled WGS sequence"/>
</dbReference>
<evidence type="ECO:0000313" key="1">
    <source>
        <dbReference type="EMBL" id="TGY00275.1"/>
    </source>
</evidence>
<gene>
    <name evidence="1" type="ORF">E5357_01865</name>
</gene>
<proteinExistence type="predicted"/>
<comment type="caution">
    <text evidence="1">The sequence shown here is derived from an EMBL/GenBank/DDBJ whole genome shotgun (WGS) entry which is preliminary data.</text>
</comment>
<name>A0AC61R2N9_9FIRM</name>
<sequence>MCLATVYNKAQEPDSVILQYVSKLEVDGENITLIDVMGEQKTIRGSIRSVDLTGGCVVINCEE</sequence>
<protein>
    <submittedName>
        <fullName evidence="1">CooT family nickel-binding protein</fullName>
    </submittedName>
</protein>
<keyword evidence="2" id="KW-1185">Reference proteome</keyword>
<organism evidence="1 2">
    <name type="scientific">Hominisplanchenecus murintestinalis</name>
    <dbReference type="NCBI Taxonomy" id="2941517"/>
    <lineage>
        <taxon>Bacteria</taxon>
        <taxon>Bacillati</taxon>
        <taxon>Bacillota</taxon>
        <taxon>Clostridia</taxon>
        <taxon>Lachnospirales</taxon>
        <taxon>Lachnospiraceae</taxon>
        <taxon>Hominisplanchenecus</taxon>
    </lineage>
</organism>
<evidence type="ECO:0000313" key="2">
    <source>
        <dbReference type="Proteomes" id="UP000307720"/>
    </source>
</evidence>
<accession>A0AC61R2N9</accession>
<reference evidence="1" key="1">
    <citation type="submission" date="2019-04" db="EMBL/GenBank/DDBJ databases">
        <title>Microbes associate with the intestines of laboratory mice.</title>
        <authorList>
            <person name="Navarre W."/>
            <person name="Wong E."/>
            <person name="Huang K."/>
            <person name="Tropini C."/>
            <person name="Ng K."/>
            <person name="Yu B."/>
        </authorList>
    </citation>
    <scope>NUCLEOTIDE SEQUENCE</scope>
    <source>
        <strain evidence="1">NM72_1-8</strain>
    </source>
</reference>
<dbReference type="EMBL" id="SRZB01000002">
    <property type="protein sequence ID" value="TGY00275.1"/>
    <property type="molecule type" value="Genomic_DNA"/>
</dbReference>